<dbReference type="OrthoDB" id="10254258at2759"/>
<comment type="subunit">
    <text evidence="7">Homodimer.</text>
</comment>
<dbReference type="Proteomes" id="UP000054324">
    <property type="component" value="Unassembled WGS sequence"/>
</dbReference>
<dbReference type="SMART" id="SM00471">
    <property type="entry name" value="HDc"/>
    <property type="match status" value="1"/>
</dbReference>
<dbReference type="InterPro" id="IPR039356">
    <property type="entry name" value="YfbR/HDDC2"/>
</dbReference>
<evidence type="ECO:0000256" key="13">
    <source>
        <dbReference type="ARBA" id="ARBA00032735"/>
    </source>
</evidence>
<evidence type="ECO:0000256" key="7">
    <source>
        <dbReference type="ARBA" id="ARBA00011738"/>
    </source>
</evidence>
<evidence type="ECO:0000256" key="4">
    <source>
        <dbReference type="ARBA" id="ARBA00001946"/>
    </source>
</evidence>
<keyword evidence="10" id="KW-0479">Metal-binding</keyword>
<dbReference type="PANTHER" id="PTHR11845:SF13">
    <property type="entry name" value="5'-DEOXYNUCLEOTIDASE HDDC2"/>
    <property type="match status" value="1"/>
</dbReference>
<evidence type="ECO:0000256" key="8">
    <source>
        <dbReference type="ARBA" id="ARBA00012964"/>
    </source>
</evidence>
<dbReference type="AlphaFoldDB" id="A0A075A6M0"/>
<dbReference type="EC" id="3.1.3.89" evidence="8"/>
<evidence type="ECO:0000313" key="16">
    <source>
        <dbReference type="Proteomes" id="UP000054324"/>
    </source>
</evidence>
<dbReference type="CTD" id="20316660"/>
<comment type="similarity">
    <text evidence="6">Belongs to the HDDC2 family.</text>
</comment>
<dbReference type="SUPFAM" id="SSF109604">
    <property type="entry name" value="HD-domain/PDEase-like"/>
    <property type="match status" value="1"/>
</dbReference>
<evidence type="ECO:0000313" key="15">
    <source>
        <dbReference type="EMBL" id="KER31290.1"/>
    </source>
</evidence>
<comment type="function">
    <text evidence="5">Catalyzes the dephosphorylation of the nucleoside 5'-monophosphates deoxyadenosine monophosphate (dAMP), deoxycytidine monophosphate (dCMP), deoxyguanosine monophosphate (dGMP) and deoxythymidine monophosphate (dTMP).</text>
</comment>
<dbReference type="InterPro" id="IPR006674">
    <property type="entry name" value="HD_domain"/>
</dbReference>
<evidence type="ECO:0000256" key="9">
    <source>
        <dbReference type="ARBA" id="ARBA00015933"/>
    </source>
</evidence>
<comment type="catalytic activity">
    <reaction evidence="1">
        <text>a 2'-deoxyribonucleoside 5'-phosphate + H2O = a 2'-deoxyribonucleoside + phosphate</text>
        <dbReference type="Rhea" id="RHEA:36167"/>
        <dbReference type="ChEBI" id="CHEBI:15377"/>
        <dbReference type="ChEBI" id="CHEBI:18274"/>
        <dbReference type="ChEBI" id="CHEBI:43474"/>
        <dbReference type="ChEBI" id="CHEBI:65317"/>
        <dbReference type="EC" id="3.1.3.89"/>
    </reaction>
</comment>
<comment type="cofactor">
    <cofactor evidence="3">
        <name>Co(2+)</name>
        <dbReference type="ChEBI" id="CHEBI:48828"/>
    </cofactor>
</comment>
<dbReference type="RefSeq" id="XP_009164985.1">
    <property type="nucleotide sequence ID" value="XM_009166721.1"/>
</dbReference>
<dbReference type="InterPro" id="IPR003607">
    <property type="entry name" value="HD/PDEase_dom"/>
</dbReference>
<dbReference type="GeneID" id="20316660"/>
<dbReference type="PANTHER" id="PTHR11845">
    <property type="entry name" value="5'-DEOXYNUCLEOTIDASE HDDC2"/>
    <property type="match status" value="1"/>
</dbReference>
<dbReference type="GO" id="GO:0005737">
    <property type="term" value="C:cytoplasm"/>
    <property type="evidence" value="ECO:0007669"/>
    <property type="project" value="TreeGrafter"/>
</dbReference>
<keyword evidence="16" id="KW-1185">Reference proteome</keyword>
<evidence type="ECO:0000259" key="14">
    <source>
        <dbReference type="SMART" id="SM00471"/>
    </source>
</evidence>
<evidence type="ECO:0000256" key="11">
    <source>
        <dbReference type="ARBA" id="ARBA00022801"/>
    </source>
</evidence>
<name>A0A075A6M0_OPIVI</name>
<dbReference type="STRING" id="6198.A0A075A6M0"/>
<dbReference type="EMBL" id="KL596648">
    <property type="protein sequence ID" value="KER31290.1"/>
    <property type="molecule type" value="Genomic_DNA"/>
</dbReference>
<keyword evidence="11" id="KW-0378">Hydrolase</keyword>
<sequence>MASDMSPSSWAWVKPSINANISLQNAFHHLARHASEAYRPVAARQHSVTSFVDWRENRSLPSRAKAAFVKRLTKHQVFSDFSKTPTRVQSVDVFLNVRGQDGSAGGIRVCLLRSTPAFTFRNLVKIGLCGAAVYYSVVEGVWSTSDQSVGPVSKVKHRLLPQAFQFVSDVSLLPFFNTTVFIVTLSSNGFVEQRLVGFLRSRHVMLLFRRFQGFQGHEPIMSRSNVLQFLSMCGRLKHTVRTGWTRYDINQPESVADHMYRMALMATVIPTSDQTGISVERLIKMTIVHDLAESVVGDITPYCNVSKEEKARRESNAMADLCNLLPKDNAEEVLNLWNTPEARLCKDFDKFDMILQAFEYEKETQRPGMLEEFFTSTLGCFTTPMIQSLVKELYEQRQEFQADK</sequence>
<evidence type="ECO:0000256" key="5">
    <source>
        <dbReference type="ARBA" id="ARBA00004074"/>
    </source>
</evidence>
<dbReference type="GO" id="GO:0002953">
    <property type="term" value="F:5'-deoxynucleotidase activity"/>
    <property type="evidence" value="ECO:0007669"/>
    <property type="project" value="UniProtKB-EC"/>
</dbReference>
<dbReference type="GO" id="GO:0046872">
    <property type="term" value="F:metal ion binding"/>
    <property type="evidence" value="ECO:0007669"/>
    <property type="project" value="UniProtKB-KW"/>
</dbReference>
<proteinExistence type="inferred from homology"/>
<comment type="cofactor">
    <cofactor evidence="4">
        <name>Mg(2+)</name>
        <dbReference type="ChEBI" id="CHEBI:18420"/>
    </cofactor>
</comment>
<evidence type="ECO:0000256" key="6">
    <source>
        <dbReference type="ARBA" id="ARBA00009999"/>
    </source>
</evidence>
<dbReference type="Pfam" id="PF13023">
    <property type="entry name" value="HD_3"/>
    <property type="match status" value="1"/>
</dbReference>
<protein>
    <recommendedName>
        <fullName evidence="9">5'-deoxynucleotidase HDDC2</fullName>
        <ecNumber evidence="8">3.1.3.89</ecNumber>
    </recommendedName>
    <alternativeName>
        <fullName evidence="13">HD domain-containing protein 2</fullName>
    </alternativeName>
</protein>
<evidence type="ECO:0000256" key="1">
    <source>
        <dbReference type="ARBA" id="ARBA00001638"/>
    </source>
</evidence>
<accession>A0A075A6M0</accession>
<dbReference type="KEGG" id="ovi:T265_02472"/>
<organism evidence="15 16">
    <name type="scientific">Opisthorchis viverrini</name>
    <name type="common">Southeast Asian liver fluke</name>
    <dbReference type="NCBI Taxonomy" id="6198"/>
    <lineage>
        <taxon>Eukaryota</taxon>
        <taxon>Metazoa</taxon>
        <taxon>Spiralia</taxon>
        <taxon>Lophotrochozoa</taxon>
        <taxon>Platyhelminthes</taxon>
        <taxon>Trematoda</taxon>
        <taxon>Digenea</taxon>
        <taxon>Opisthorchiida</taxon>
        <taxon>Opisthorchiata</taxon>
        <taxon>Opisthorchiidae</taxon>
        <taxon>Opisthorchis</taxon>
    </lineage>
</organism>
<keyword evidence="12" id="KW-0460">Magnesium</keyword>
<dbReference type="Gene3D" id="1.10.3210.10">
    <property type="entry name" value="Hypothetical protein af1432"/>
    <property type="match status" value="1"/>
</dbReference>
<reference evidence="15 16" key="1">
    <citation type="submission" date="2013-11" db="EMBL/GenBank/DDBJ databases">
        <title>Opisthorchis viverrini - life in the bile duct.</title>
        <authorList>
            <person name="Young N.D."/>
            <person name="Nagarajan N."/>
            <person name="Lin S.J."/>
            <person name="Korhonen P.K."/>
            <person name="Jex A.R."/>
            <person name="Hall R.S."/>
            <person name="Safavi-Hemami H."/>
            <person name="Kaewkong W."/>
            <person name="Bertrand D."/>
            <person name="Gao S."/>
            <person name="Seet Q."/>
            <person name="Wongkham S."/>
            <person name="Teh B.T."/>
            <person name="Wongkham C."/>
            <person name="Intapan P.M."/>
            <person name="Maleewong W."/>
            <person name="Yang X."/>
            <person name="Hu M."/>
            <person name="Wang Z."/>
            <person name="Hofmann A."/>
            <person name="Sternberg P.W."/>
            <person name="Tan P."/>
            <person name="Wang J."/>
            <person name="Gasser R.B."/>
        </authorList>
    </citation>
    <scope>NUCLEOTIDE SEQUENCE [LARGE SCALE GENOMIC DNA]</scope>
</reference>
<gene>
    <name evidence="15" type="ORF">T265_02472</name>
</gene>
<evidence type="ECO:0000256" key="3">
    <source>
        <dbReference type="ARBA" id="ARBA00001941"/>
    </source>
</evidence>
<evidence type="ECO:0000256" key="12">
    <source>
        <dbReference type="ARBA" id="ARBA00022842"/>
    </source>
</evidence>
<comment type="cofactor">
    <cofactor evidence="2">
        <name>Mn(2+)</name>
        <dbReference type="ChEBI" id="CHEBI:29035"/>
    </cofactor>
</comment>
<evidence type="ECO:0000256" key="2">
    <source>
        <dbReference type="ARBA" id="ARBA00001936"/>
    </source>
</evidence>
<dbReference type="FunFam" id="1.10.3210.10:FF:000011">
    <property type="entry name" value="HD domain-containing protein 2"/>
    <property type="match status" value="1"/>
</dbReference>
<feature type="domain" description="HD/PDEase" evidence="14">
    <location>
        <begin position="251"/>
        <end position="363"/>
    </location>
</feature>
<evidence type="ECO:0000256" key="10">
    <source>
        <dbReference type="ARBA" id="ARBA00022723"/>
    </source>
</evidence>
<dbReference type="GO" id="GO:0009159">
    <property type="term" value="P:deoxyribonucleoside monophosphate catabolic process"/>
    <property type="evidence" value="ECO:0007669"/>
    <property type="project" value="UniProtKB-ARBA"/>
</dbReference>